<dbReference type="PANTHER" id="PTHR31118">
    <property type="entry name" value="CYCLASE-LIKE PROTEIN 2"/>
    <property type="match status" value="1"/>
</dbReference>
<dbReference type="PANTHER" id="PTHR31118:SF12">
    <property type="entry name" value="CYCLASE-LIKE PROTEIN 2"/>
    <property type="match status" value="1"/>
</dbReference>
<dbReference type="Gene3D" id="3.50.30.50">
    <property type="entry name" value="Putative cyclase"/>
    <property type="match status" value="1"/>
</dbReference>
<name>A0ABT0H0Q9_9HYPH</name>
<sequence>MCDLCVIQSVKQRMLSRRDFFKATAVGSGVAATAALTSTVTGALPAMAQAPSTIADMTHELHAAFPTFGGEPQFELSQVFDIAKDGYNLFELKVNEHTGTHLDAPLHFSADGMSVAEIPVENLVAPLCIVDIKARAAENPDAQVTPDDLKAWISAHGDIPAGACVAMNSGWDAHVATDRFRNADANGVMHFPGFHAEATQMLMEEADVVGIAVDSLSLDHGMSQDFAVHYSWLPSNRWGLECIANLDALPVSGATLIVGAPKNRGGTGGPSRVMAMV</sequence>
<dbReference type="InterPro" id="IPR006311">
    <property type="entry name" value="TAT_signal"/>
</dbReference>
<dbReference type="PROSITE" id="PS51318">
    <property type="entry name" value="TAT"/>
    <property type="match status" value="1"/>
</dbReference>
<dbReference type="Proteomes" id="UP001431221">
    <property type="component" value="Unassembled WGS sequence"/>
</dbReference>
<gene>
    <name evidence="1" type="ORF">M0H32_24165</name>
</gene>
<dbReference type="SUPFAM" id="SSF102198">
    <property type="entry name" value="Putative cyclase"/>
    <property type="match status" value="1"/>
</dbReference>
<dbReference type="RefSeq" id="WP_248158447.1">
    <property type="nucleotide sequence ID" value="NZ_JALNMJ010000023.1"/>
</dbReference>
<evidence type="ECO:0000313" key="1">
    <source>
        <dbReference type="EMBL" id="MCK7615274.1"/>
    </source>
</evidence>
<proteinExistence type="predicted"/>
<organism evidence="1 2">
    <name type="scientific">Roseibium sediminicola</name>
    <dbReference type="NCBI Taxonomy" id="2933272"/>
    <lineage>
        <taxon>Bacteria</taxon>
        <taxon>Pseudomonadati</taxon>
        <taxon>Pseudomonadota</taxon>
        <taxon>Alphaproteobacteria</taxon>
        <taxon>Hyphomicrobiales</taxon>
        <taxon>Stappiaceae</taxon>
        <taxon>Roseibium</taxon>
    </lineage>
</organism>
<dbReference type="InterPro" id="IPR037175">
    <property type="entry name" value="KFase_sf"/>
</dbReference>
<dbReference type="EMBL" id="JALNMJ010000023">
    <property type="protein sequence ID" value="MCK7615274.1"/>
    <property type="molecule type" value="Genomic_DNA"/>
</dbReference>
<reference evidence="1" key="1">
    <citation type="submission" date="2022-04" db="EMBL/GenBank/DDBJ databases">
        <title>Roseibium sp. CAU 1639 isolated from mud.</title>
        <authorList>
            <person name="Kim W."/>
        </authorList>
    </citation>
    <scope>NUCLEOTIDE SEQUENCE</scope>
    <source>
        <strain evidence="1">CAU 1639</strain>
    </source>
</reference>
<comment type="caution">
    <text evidence="1">The sequence shown here is derived from an EMBL/GenBank/DDBJ whole genome shotgun (WGS) entry which is preliminary data.</text>
</comment>
<accession>A0ABT0H0Q9</accession>
<protein>
    <submittedName>
        <fullName evidence="1">Cyclase family protein</fullName>
    </submittedName>
</protein>
<dbReference type="Pfam" id="PF04199">
    <property type="entry name" value="Cyclase"/>
    <property type="match status" value="1"/>
</dbReference>
<keyword evidence="2" id="KW-1185">Reference proteome</keyword>
<dbReference type="InterPro" id="IPR007325">
    <property type="entry name" value="KFase/CYL"/>
</dbReference>
<evidence type="ECO:0000313" key="2">
    <source>
        <dbReference type="Proteomes" id="UP001431221"/>
    </source>
</evidence>